<feature type="transmembrane region" description="Helical" evidence="1">
    <location>
        <begin position="7"/>
        <end position="27"/>
    </location>
</feature>
<keyword evidence="1" id="KW-0472">Membrane</keyword>
<keyword evidence="1" id="KW-1133">Transmembrane helix</keyword>
<evidence type="ECO:0000313" key="2">
    <source>
        <dbReference type="EMBL" id="PKR90318.1"/>
    </source>
</evidence>
<feature type="transmembrane region" description="Helical" evidence="1">
    <location>
        <begin position="151"/>
        <end position="168"/>
    </location>
</feature>
<evidence type="ECO:0000256" key="1">
    <source>
        <dbReference type="SAM" id="Phobius"/>
    </source>
</evidence>
<dbReference type="OrthoDB" id="9811695at2"/>
<dbReference type="EMBL" id="PJNW01000002">
    <property type="protein sequence ID" value="PKR90318.1"/>
    <property type="molecule type" value="Genomic_DNA"/>
</dbReference>
<name>A0A1I4QYY7_9HYPH</name>
<reference evidence="2 3" key="1">
    <citation type="submission" date="2017-12" db="EMBL/GenBank/DDBJ databases">
        <title>Anaerobic carbon monoxide metabolism by Pleomorphomonas carboxyditropha sp. nov., a new mesophilic hydrogenogenic carboxidotroph.</title>
        <authorList>
            <person name="Esquivel-Elizondo S."/>
            <person name="Krajmalnik-Brown R."/>
        </authorList>
    </citation>
    <scope>NUCLEOTIDE SEQUENCE [LARGE SCALE GENOMIC DNA]</scope>
    <source>
        <strain evidence="2 3">R5-392</strain>
    </source>
</reference>
<dbReference type="RefSeq" id="WP_101287413.1">
    <property type="nucleotide sequence ID" value="NZ_FOUQ01000001.1"/>
</dbReference>
<proteinExistence type="predicted"/>
<comment type="caution">
    <text evidence="2">The sequence shown here is derived from an EMBL/GenBank/DDBJ whole genome shotgun (WGS) entry which is preliminary data.</text>
</comment>
<keyword evidence="1" id="KW-0812">Transmembrane</keyword>
<dbReference type="AlphaFoldDB" id="A0A1I4QYY7"/>
<sequence>MRAARLLRIGPAAAIGAVLATGTWWLAEGYRDAHVCLDALPALEERGDLVADHIQRSGSLGRVIEIGYLQIDDSGSRLGRLRCAFGDDLDGRRQLLGLEFGGRPLGEARLYVLERFWLEDEAAVQSGRARLRVEITPLGFLAAMIGRPHPALVGGLLCALLAAAMLAARRFAGGRRRD</sequence>
<organism evidence="2 3">
    <name type="scientific">Pleomorphomonas diazotrophica</name>
    <dbReference type="NCBI Taxonomy" id="1166257"/>
    <lineage>
        <taxon>Bacteria</taxon>
        <taxon>Pseudomonadati</taxon>
        <taxon>Pseudomonadota</taxon>
        <taxon>Alphaproteobacteria</taxon>
        <taxon>Hyphomicrobiales</taxon>
        <taxon>Pleomorphomonadaceae</taxon>
        <taxon>Pleomorphomonas</taxon>
    </lineage>
</organism>
<gene>
    <name evidence="2" type="ORF">CXZ10_02745</name>
</gene>
<protein>
    <submittedName>
        <fullName evidence="2">Uncharacterized protein</fullName>
    </submittedName>
</protein>
<accession>A0A1I4QYY7</accession>
<dbReference type="Proteomes" id="UP000233491">
    <property type="component" value="Unassembled WGS sequence"/>
</dbReference>
<evidence type="ECO:0000313" key="3">
    <source>
        <dbReference type="Proteomes" id="UP000233491"/>
    </source>
</evidence>
<keyword evidence="3" id="KW-1185">Reference proteome</keyword>